<dbReference type="EMBL" id="JBDFQZ010000001">
    <property type="protein sequence ID" value="KAK9757725.1"/>
    <property type="molecule type" value="Genomic_DNA"/>
</dbReference>
<protein>
    <recommendedName>
        <fullName evidence="9">Phospholipid/glycerol acyltransferase domain-containing protein</fullName>
    </recommendedName>
</protein>
<keyword evidence="7" id="KW-0012">Acyltransferase</keyword>
<keyword evidence="3" id="KW-0808">Transferase</keyword>
<name>A0AAW1N8H1_SAPOF</name>
<evidence type="ECO:0000313" key="10">
    <source>
        <dbReference type="EMBL" id="KAK9757725.1"/>
    </source>
</evidence>
<dbReference type="AlphaFoldDB" id="A0AAW1N8H1"/>
<dbReference type="Pfam" id="PF23270">
    <property type="entry name" value="HAD_RAM2_N"/>
    <property type="match status" value="1"/>
</dbReference>
<dbReference type="GO" id="GO:0010143">
    <property type="term" value="P:cutin biosynthetic process"/>
    <property type="evidence" value="ECO:0007669"/>
    <property type="project" value="TreeGrafter"/>
</dbReference>
<evidence type="ECO:0000313" key="11">
    <source>
        <dbReference type="Proteomes" id="UP001443914"/>
    </source>
</evidence>
<keyword evidence="5 8" id="KW-1133">Transmembrane helix</keyword>
<dbReference type="SMART" id="SM00563">
    <property type="entry name" value="PlsC"/>
    <property type="match status" value="1"/>
</dbReference>
<dbReference type="PANTHER" id="PTHR15486">
    <property type="entry name" value="ANCIENT UBIQUITOUS PROTEIN"/>
    <property type="match status" value="1"/>
</dbReference>
<dbReference type="SUPFAM" id="SSF69593">
    <property type="entry name" value="Glycerol-3-phosphate (1)-acyltransferase"/>
    <property type="match status" value="1"/>
</dbReference>
<proteinExistence type="inferred from homology"/>
<evidence type="ECO:0000259" key="9">
    <source>
        <dbReference type="SMART" id="SM00563"/>
    </source>
</evidence>
<dbReference type="GO" id="GO:0016791">
    <property type="term" value="F:phosphatase activity"/>
    <property type="evidence" value="ECO:0007669"/>
    <property type="project" value="TreeGrafter"/>
</dbReference>
<evidence type="ECO:0000256" key="5">
    <source>
        <dbReference type="ARBA" id="ARBA00022989"/>
    </source>
</evidence>
<comment type="similarity">
    <text evidence="2">Belongs to the GPAT/DAPAT family.</text>
</comment>
<feature type="domain" description="Phospholipid/glycerol acyltransferase" evidence="9">
    <location>
        <begin position="282"/>
        <end position="383"/>
    </location>
</feature>
<organism evidence="10 11">
    <name type="scientific">Saponaria officinalis</name>
    <name type="common">Common soapwort</name>
    <name type="synonym">Lychnis saponaria</name>
    <dbReference type="NCBI Taxonomy" id="3572"/>
    <lineage>
        <taxon>Eukaryota</taxon>
        <taxon>Viridiplantae</taxon>
        <taxon>Streptophyta</taxon>
        <taxon>Embryophyta</taxon>
        <taxon>Tracheophyta</taxon>
        <taxon>Spermatophyta</taxon>
        <taxon>Magnoliopsida</taxon>
        <taxon>eudicotyledons</taxon>
        <taxon>Gunneridae</taxon>
        <taxon>Pentapetalae</taxon>
        <taxon>Caryophyllales</taxon>
        <taxon>Caryophyllaceae</taxon>
        <taxon>Caryophylleae</taxon>
        <taxon>Saponaria</taxon>
    </lineage>
</organism>
<comment type="caution">
    <text evidence="10">The sequence shown here is derived from an EMBL/GenBank/DDBJ whole genome shotgun (WGS) entry which is preliminary data.</text>
</comment>
<dbReference type="Pfam" id="PF01553">
    <property type="entry name" value="Acyltransferase"/>
    <property type="match status" value="1"/>
</dbReference>
<evidence type="ECO:0000256" key="4">
    <source>
        <dbReference type="ARBA" id="ARBA00022692"/>
    </source>
</evidence>
<dbReference type="GO" id="GO:0016020">
    <property type="term" value="C:membrane"/>
    <property type="evidence" value="ECO:0007669"/>
    <property type="project" value="UniProtKB-SubCell"/>
</dbReference>
<dbReference type="InterPro" id="IPR056462">
    <property type="entry name" value="HAD_RAM2/GPAT1-8"/>
</dbReference>
<dbReference type="Proteomes" id="UP001443914">
    <property type="component" value="Unassembled WGS sequence"/>
</dbReference>
<sequence length="485" mass="54719">MGTVVVDLEGSILKDPDPFAYFMLIAFEASGPTRFGILLLFWPIIRLLEILGRKDVGLKLMIFIAVVGVRISEIEYVSRAVLPKFYMDDLDLGAFRLFSRYDKKVVVTKTPRVMVERFVMDHLIADKVIGSELVVNRFGFATGLVKDVGLFSGRISEFVGEGEAWFHFNCATSKEPQNQPMSSTVTQISSENYHDTNNPLPVIFHDGRLAKKPKPFIALLITLWLPIGIIIGITRMIFLLIRLFIPKGVIPYENILVVGTYIKVKGTPPLPPNHSSRGGGGVLFVCNHRTFGDPVILSHLLHTKIKAVTYSLSRITEFLSPMPTMQLTRNRHVDAEKIKKELAKGHLVICPEGTTCREPFLLRFSALFAELTDQIIPVGLIFRPLFFHPTTARGWKSLDLMFYCMNPITIYEVTFLNKLENEVILGKNSYQIANYVQSLLGETLGFTCTTYTRKDKYRILANNDGIVPLPSAKISWWNSIAKILF</sequence>
<accession>A0AAW1N8H1</accession>
<evidence type="ECO:0000256" key="2">
    <source>
        <dbReference type="ARBA" id="ARBA00007937"/>
    </source>
</evidence>
<keyword evidence="6 8" id="KW-0472">Membrane</keyword>
<dbReference type="GO" id="GO:0090447">
    <property type="term" value="F:glycerol-3-phosphate 2-O-acyltransferase activity"/>
    <property type="evidence" value="ECO:0007669"/>
    <property type="project" value="TreeGrafter"/>
</dbReference>
<evidence type="ECO:0000256" key="7">
    <source>
        <dbReference type="ARBA" id="ARBA00023315"/>
    </source>
</evidence>
<keyword evidence="4 8" id="KW-0812">Transmembrane</keyword>
<feature type="transmembrane region" description="Helical" evidence="8">
    <location>
        <begin position="20"/>
        <end position="45"/>
    </location>
</feature>
<keyword evidence="11" id="KW-1185">Reference proteome</keyword>
<evidence type="ECO:0000256" key="6">
    <source>
        <dbReference type="ARBA" id="ARBA00023136"/>
    </source>
</evidence>
<comment type="subcellular location">
    <subcellularLocation>
        <location evidence="1">Membrane</location>
        <topology evidence="1">Multi-pass membrane protein</topology>
    </subcellularLocation>
</comment>
<gene>
    <name evidence="10" type="ORF">RND81_01G182400</name>
</gene>
<dbReference type="PANTHER" id="PTHR15486:SF54">
    <property type="entry name" value="GLYCEROL-3-PHOSPHATE ACYLTRANSFERASE 7"/>
    <property type="match status" value="1"/>
</dbReference>
<dbReference type="InterPro" id="IPR002123">
    <property type="entry name" value="Plipid/glycerol_acylTrfase"/>
</dbReference>
<reference evidence="10" key="1">
    <citation type="submission" date="2024-03" db="EMBL/GenBank/DDBJ databases">
        <title>WGS assembly of Saponaria officinalis var. Norfolk2.</title>
        <authorList>
            <person name="Jenkins J."/>
            <person name="Shu S."/>
            <person name="Grimwood J."/>
            <person name="Barry K."/>
            <person name="Goodstein D."/>
            <person name="Schmutz J."/>
            <person name="Leebens-Mack J."/>
            <person name="Osbourn A."/>
        </authorList>
    </citation>
    <scope>NUCLEOTIDE SEQUENCE [LARGE SCALE GENOMIC DNA]</scope>
    <source>
        <strain evidence="10">JIC</strain>
    </source>
</reference>
<evidence type="ECO:0000256" key="8">
    <source>
        <dbReference type="SAM" id="Phobius"/>
    </source>
</evidence>
<feature type="transmembrane region" description="Helical" evidence="8">
    <location>
        <begin position="216"/>
        <end position="245"/>
    </location>
</feature>
<evidence type="ECO:0000256" key="3">
    <source>
        <dbReference type="ARBA" id="ARBA00022679"/>
    </source>
</evidence>
<evidence type="ECO:0000256" key="1">
    <source>
        <dbReference type="ARBA" id="ARBA00004141"/>
    </source>
</evidence>